<dbReference type="Gene3D" id="3.40.50.300">
    <property type="entry name" value="P-loop containing nucleotide triphosphate hydrolases"/>
    <property type="match status" value="1"/>
</dbReference>
<evidence type="ECO:0000313" key="5">
    <source>
        <dbReference type="EMBL" id="KAK3047919.1"/>
    </source>
</evidence>
<dbReference type="InterPro" id="IPR020850">
    <property type="entry name" value="GED_dom"/>
</dbReference>
<dbReference type="SUPFAM" id="SSF52540">
    <property type="entry name" value="P-loop containing nucleoside triphosphate hydrolases"/>
    <property type="match status" value="1"/>
</dbReference>
<dbReference type="FunFam" id="3.40.50.300:FF:001425">
    <property type="entry name" value="Dynamin GTPase, putative"/>
    <property type="match status" value="1"/>
</dbReference>
<dbReference type="Pfam" id="PF00350">
    <property type="entry name" value="Dynamin_N"/>
    <property type="match status" value="1"/>
</dbReference>
<dbReference type="GO" id="GO:0016559">
    <property type="term" value="P:peroxisome fission"/>
    <property type="evidence" value="ECO:0007669"/>
    <property type="project" value="TreeGrafter"/>
</dbReference>
<dbReference type="InterPro" id="IPR045063">
    <property type="entry name" value="Dynamin_N"/>
</dbReference>
<gene>
    <name evidence="5" type="ORF">LTR09_010744</name>
</gene>
<evidence type="ECO:0000259" key="3">
    <source>
        <dbReference type="PROSITE" id="PS51388"/>
    </source>
</evidence>
<proteinExistence type="predicted"/>
<feature type="domain" description="Dynamin-type G" evidence="4">
    <location>
        <begin position="38"/>
        <end position="331"/>
    </location>
</feature>
<dbReference type="Proteomes" id="UP001271007">
    <property type="component" value="Unassembled WGS sequence"/>
</dbReference>
<accession>A0AAJ0D7C5</accession>
<dbReference type="Gene3D" id="1.20.120.1240">
    <property type="entry name" value="Dynamin, middle domain"/>
    <property type="match status" value="1"/>
</dbReference>
<dbReference type="GO" id="GO:0005525">
    <property type="term" value="F:GTP binding"/>
    <property type="evidence" value="ECO:0007669"/>
    <property type="project" value="InterPro"/>
</dbReference>
<reference evidence="5" key="1">
    <citation type="submission" date="2023-04" db="EMBL/GenBank/DDBJ databases">
        <title>Black Yeasts Isolated from many extreme environments.</title>
        <authorList>
            <person name="Coleine C."/>
            <person name="Stajich J.E."/>
            <person name="Selbmann L."/>
        </authorList>
    </citation>
    <scope>NUCLEOTIDE SEQUENCE</scope>
    <source>
        <strain evidence="5">CCFEE 5312</strain>
    </source>
</reference>
<dbReference type="EMBL" id="JAWDJX010000055">
    <property type="protein sequence ID" value="KAK3047919.1"/>
    <property type="molecule type" value="Genomic_DNA"/>
</dbReference>
<protein>
    <submittedName>
        <fullName evidence="5">Uncharacterized protein</fullName>
    </submittedName>
</protein>
<dbReference type="GO" id="GO:0005739">
    <property type="term" value="C:mitochondrion"/>
    <property type="evidence" value="ECO:0007669"/>
    <property type="project" value="TreeGrafter"/>
</dbReference>
<keyword evidence="2" id="KW-0342">GTP-binding</keyword>
<keyword evidence="1" id="KW-0547">Nucleotide-binding</keyword>
<evidence type="ECO:0000313" key="6">
    <source>
        <dbReference type="Proteomes" id="UP001271007"/>
    </source>
</evidence>
<dbReference type="InterPro" id="IPR001401">
    <property type="entry name" value="Dynamin_GTPase"/>
</dbReference>
<dbReference type="GO" id="GO:0000266">
    <property type="term" value="P:mitochondrial fission"/>
    <property type="evidence" value="ECO:0007669"/>
    <property type="project" value="TreeGrafter"/>
</dbReference>
<dbReference type="PANTHER" id="PTHR11566:SF21">
    <property type="entry name" value="DYNAMIN RELATED PROTEIN 1, ISOFORM A"/>
    <property type="match status" value="1"/>
</dbReference>
<dbReference type="GO" id="GO:0016020">
    <property type="term" value="C:membrane"/>
    <property type="evidence" value="ECO:0007669"/>
    <property type="project" value="TreeGrafter"/>
</dbReference>
<dbReference type="GO" id="GO:0006897">
    <property type="term" value="P:endocytosis"/>
    <property type="evidence" value="ECO:0007669"/>
    <property type="project" value="TreeGrafter"/>
</dbReference>
<feature type="domain" description="GED" evidence="3">
    <location>
        <begin position="666"/>
        <end position="751"/>
    </location>
</feature>
<dbReference type="GO" id="GO:0048312">
    <property type="term" value="P:intracellular distribution of mitochondria"/>
    <property type="evidence" value="ECO:0007669"/>
    <property type="project" value="TreeGrafter"/>
</dbReference>
<dbReference type="GO" id="GO:0008017">
    <property type="term" value="F:microtubule binding"/>
    <property type="evidence" value="ECO:0007669"/>
    <property type="project" value="TreeGrafter"/>
</dbReference>
<keyword evidence="6" id="KW-1185">Reference proteome</keyword>
<dbReference type="GO" id="GO:0005874">
    <property type="term" value="C:microtubule"/>
    <property type="evidence" value="ECO:0007669"/>
    <property type="project" value="TreeGrafter"/>
</dbReference>
<dbReference type="Pfam" id="PF01031">
    <property type="entry name" value="Dynamin_M"/>
    <property type="match status" value="1"/>
</dbReference>
<evidence type="ECO:0000259" key="4">
    <source>
        <dbReference type="PROSITE" id="PS51718"/>
    </source>
</evidence>
<dbReference type="PANTHER" id="PTHR11566">
    <property type="entry name" value="DYNAMIN"/>
    <property type="match status" value="1"/>
</dbReference>
<sequence>MNFKAKDDEGGLSGLRSDKSVQRLEQISALRTRGIGETIDLPQLVVCGDQSAGKSSVLEGISGIPFPRDEGVCTKFATEVILEHTEGEKNISASIIPHGTRSDPDKLKLQAFHRNIHDFKELPDVIASAGALMGLRGYGNNAFGPSFSEDVLRIKYSGPTGLHLSIVDLPGLISTASEEQTEEDVQTVHRMVNSYVEKPRTTILAVVQANNDIANQSIIRKSKQYDQAGVRTIGIITKPDLINVSAEVRIAALAKNQDTTKLKLGFFLLKNPTPVELANGITLAQRSANELRFFQSSPWREQKLDSGRVGVGKLRDFCQKLLDQHIERELPKVREEIKALIKETEQELVQLPEERPTVGHLRVYLARLAMQYHSLAESALNGDYHTANSTFFASEETETGASRLRALIHEGNTTFRECMHLYGETYKLATAFVNIAKSTGASTETGDWYGRMMEGMEADDDELPFEDALKEAQTYVTEKELRAWVKSTYKHSRGRELPGNYNQVLLTELFHRQSKKWSSISEAHLKNTTRNITVFVDRAIAHLNIEEHVEAGIFEGIAAEIDKCGKLAEEELRKLCIDEAQQPVTYNHYYTDNVQKSRLDALKKTIEKAVGKASSAQDQPPPVFGSNSTTTNASVFNGNSPFNMSADALIALLSKSVTVDMDEQACTEALAGLNAYYKVALKTFIDNVCRQVIERHLLRPLPDIFSPDRVAGYTDEQLSRLAGEQPDVVEKRKQLQEQVENLKAGLSDLRN</sequence>
<dbReference type="InterPro" id="IPR000375">
    <property type="entry name" value="Dynamin_stalk"/>
</dbReference>
<dbReference type="PROSITE" id="PS51718">
    <property type="entry name" value="G_DYNAMIN_2"/>
    <property type="match status" value="1"/>
</dbReference>
<dbReference type="SMART" id="SM00053">
    <property type="entry name" value="DYNc"/>
    <property type="match status" value="1"/>
</dbReference>
<dbReference type="InterPro" id="IPR027417">
    <property type="entry name" value="P-loop_NTPase"/>
</dbReference>
<dbReference type="PRINTS" id="PR00195">
    <property type="entry name" value="DYNAMIN"/>
</dbReference>
<evidence type="ECO:0000256" key="1">
    <source>
        <dbReference type="ARBA" id="ARBA00022741"/>
    </source>
</evidence>
<dbReference type="AlphaFoldDB" id="A0AAJ0D7C5"/>
<dbReference type="InterPro" id="IPR022812">
    <property type="entry name" value="Dynamin"/>
</dbReference>
<name>A0AAJ0D7C5_9PEZI</name>
<dbReference type="PROSITE" id="PS51388">
    <property type="entry name" value="GED"/>
    <property type="match status" value="1"/>
</dbReference>
<dbReference type="CDD" id="cd08771">
    <property type="entry name" value="DLP_1"/>
    <property type="match status" value="1"/>
</dbReference>
<dbReference type="GO" id="GO:0003924">
    <property type="term" value="F:GTPase activity"/>
    <property type="evidence" value="ECO:0007669"/>
    <property type="project" value="InterPro"/>
</dbReference>
<comment type="caution">
    <text evidence="5">The sequence shown here is derived from an EMBL/GenBank/DDBJ whole genome shotgun (WGS) entry which is preliminary data.</text>
</comment>
<organism evidence="5 6">
    <name type="scientific">Extremus antarcticus</name>
    <dbReference type="NCBI Taxonomy" id="702011"/>
    <lineage>
        <taxon>Eukaryota</taxon>
        <taxon>Fungi</taxon>
        <taxon>Dikarya</taxon>
        <taxon>Ascomycota</taxon>
        <taxon>Pezizomycotina</taxon>
        <taxon>Dothideomycetes</taxon>
        <taxon>Dothideomycetidae</taxon>
        <taxon>Mycosphaerellales</taxon>
        <taxon>Extremaceae</taxon>
        <taxon>Extremus</taxon>
    </lineage>
</organism>
<evidence type="ECO:0000256" key="2">
    <source>
        <dbReference type="ARBA" id="ARBA00023134"/>
    </source>
</evidence>
<dbReference type="InterPro" id="IPR030381">
    <property type="entry name" value="G_DYNAMIN_dom"/>
</dbReference>